<evidence type="ECO:0000313" key="3">
    <source>
        <dbReference type="Proteomes" id="UP000248544"/>
    </source>
</evidence>
<dbReference type="InterPro" id="IPR000073">
    <property type="entry name" value="AB_hydrolase_1"/>
</dbReference>
<dbReference type="PANTHER" id="PTHR46438">
    <property type="entry name" value="ALPHA/BETA-HYDROLASES SUPERFAMILY PROTEIN"/>
    <property type="match status" value="1"/>
</dbReference>
<dbReference type="GO" id="GO:0016787">
    <property type="term" value="F:hydrolase activity"/>
    <property type="evidence" value="ECO:0007669"/>
    <property type="project" value="UniProtKB-KW"/>
</dbReference>
<comment type="caution">
    <text evidence="2">The sequence shown here is derived from an EMBL/GenBank/DDBJ whole genome shotgun (WGS) entry which is preliminary data.</text>
</comment>
<protein>
    <submittedName>
        <fullName evidence="2">Alpha/beta hydrolase</fullName>
    </submittedName>
</protein>
<proteinExistence type="predicted"/>
<reference evidence="2 3" key="1">
    <citation type="submission" date="2018-01" db="EMBL/GenBank/DDBJ databases">
        <title>Draft genome sequence of Sphaerisporangium sp. 7K107.</title>
        <authorList>
            <person name="Sahin N."/>
            <person name="Saygin H."/>
            <person name="Ay H."/>
        </authorList>
    </citation>
    <scope>NUCLEOTIDE SEQUENCE [LARGE SCALE GENOMIC DNA]</scope>
    <source>
        <strain evidence="2 3">7K107</strain>
    </source>
</reference>
<dbReference type="Gene3D" id="3.40.50.1820">
    <property type="entry name" value="alpha/beta hydrolase"/>
    <property type="match status" value="1"/>
</dbReference>
<gene>
    <name evidence="2" type="ORF">C1I98_18090</name>
</gene>
<keyword evidence="3" id="KW-1185">Reference proteome</keyword>
<dbReference type="AlphaFoldDB" id="A0A2W2GM15"/>
<dbReference type="RefSeq" id="WP_111168634.1">
    <property type="nucleotide sequence ID" value="NZ_POUA01000134.1"/>
</dbReference>
<feature type="domain" description="AB hydrolase-1" evidence="1">
    <location>
        <begin position="47"/>
        <end position="192"/>
    </location>
</feature>
<dbReference type="Proteomes" id="UP000248544">
    <property type="component" value="Unassembled WGS sequence"/>
</dbReference>
<dbReference type="PANTHER" id="PTHR46438:SF2">
    <property type="entry name" value="ALPHA_BETA-HYDROLASES SUPERFAMILY PROTEIN"/>
    <property type="match status" value="1"/>
</dbReference>
<evidence type="ECO:0000313" key="2">
    <source>
        <dbReference type="EMBL" id="PZG43669.1"/>
    </source>
</evidence>
<organism evidence="2 3">
    <name type="scientific">Spongiactinospora gelatinilytica</name>
    <dbReference type="NCBI Taxonomy" id="2666298"/>
    <lineage>
        <taxon>Bacteria</taxon>
        <taxon>Bacillati</taxon>
        <taxon>Actinomycetota</taxon>
        <taxon>Actinomycetes</taxon>
        <taxon>Streptosporangiales</taxon>
        <taxon>Streptosporangiaceae</taxon>
        <taxon>Spongiactinospora</taxon>
    </lineage>
</organism>
<sequence length="349" mass="39549">MTAYRNPFEGQREPLTPELVKAGFRQESAEFDGVLINYVRGPEAGVPLLLIPGQMSLWSSYRKVLPDLARRFTVYAVDVRGHGNSSWTPGEYSWHSAGTDLAHFLREVIGGPAIVSGNSSGGVLALWCAANVPDHVSAIVLEDPPIFSTEWPRFRDRDRWVYGSLEYAVRAFGDIESRRPADIYRQEIPIGEDKIIRMPDRFVDLLDRLVTRYRRRHPGRPASLGVRWLPKSLDEMIRAVSMFDPDFARAFVDGRFYGDFSPEAALRRTTCPVLLLHANWQRFEKHGLVGAMDDDDARRVRELAPQTVYRRIDAKHVAHDDKPEVFTAAVTEFAEELISSGAIEGARRR</sequence>
<dbReference type="InterPro" id="IPR029058">
    <property type="entry name" value="AB_hydrolase_fold"/>
</dbReference>
<dbReference type="SUPFAM" id="SSF53474">
    <property type="entry name" value="alpha/beta-Hydrolases"/>
    <property type="match status" value="1"/>
</dbReference>
<dbReference type="PRINTS" id="PR00111">
    <property type="entry name" value="ABHYDROLASE"/>
</dbReference>
<dbReference type="EMBL" id="POUA01000134">
    <property type="protein sequence ID" value="PZG43669.1"/>
    <property type="molecule type" value="Genomic_DNA"/>
</dbReference>
<name>A0A2W2GM15_9ACTN</name>
<dbReference type="Pfam" id="PF00561">
    <property type="entry name" value="Abhydrolase_1"/>
    <property type="match status" value="1"/>
</dbReference>
<accession>A0A2W2GM15</accession>
<keyword evidence="2" id="KW-0378">Hydrolase</keyword>
<evidence type="ECO:0000259" key="1">
    <source>
        <dbReference type="Pfam" id="PF00561"/>
    </source>
</evidence>